<proteinExistence type="predicted"/>
<accession>A0A9Q3CE05</accession>
<name>A0A9Q3CE05_9BASI</name>
<dbReference type="AlphaFoldDB" id="A0A9Q3CE05"/>
<sequence length="148" mass="16916">MLWKSLSKQGMINCLYSITGDNAANNVTMITVLQQKFSGIGIRWPKEAQSHRCACHLINIVAKEFLAHMGELTDEDYPFFDNYLGIRLVPIEDSDNEGWGSNSDHQFKSISSSNYYHADITILFDIKKLSVRSIDIQKRNQSSSRIFH</sequence>
<organism evidence="1 2">
    <name type="scientific">Austropuccinia psidii MF-1</name>
    <dbReference type="NCBI Taxonomy" id="1389203"/>
    <lineage>
        <taxon>Eukaryota</taxon>
        <taxon>Fungi</taxon>
        <taxon>Dikarya</taxon>
        <taxon>Basidiomycota</taxon>
        <taxon>Pucciniomycotina</taxon>
        <taxon>Pucciniomycetes</taxon>
        <taxon>Pucciniales</taxon>
        <taxon>Sphaerophragmiaceae</taxon>
        <taxon>Austropuccinia</taxon>
    </lineage>
</organism>
<dbReference type="Proteomes" id="UP000765509">
    <property type="component" value="Unassembled WGS sequence"/>
</dbReference>
<evidence type="ECO:0000313" key="2">
    <source>
        <dbReference type="Proteomes" id="UP000765509"/>
    </source>
</evidence>
<evidence type="ECO:0000313" key="1">
    <source>
        <dbReference type="EMBL" id="MBW0482299.1"/>
    </source>
</evidence>
<comment type="caution">
    <text evidence="1">The sequence shown here is derived from an EMBL/GenBank/DDBJ whole genome shotgun (WGS) entry which is preliminary data.</text>
</comment>
<keyword evidence="2" id="KW-1185">Reference proteome</keyword>
<evidence type="ECO:0008006" key="3">
    <source>
        <dbReference type="Google" id="ProtNLM"/>
    </source>
</evidence>
<protein>
    <recommendedName>
        <fullName evidence="3">DUF659 domain-containing protein</fullName>
    </recommendedName>
</protein>
<reference evidence="1" key="1">
    <citation type="submission" date="2021-03" db="EMBL/GenBank/DDBJ databases">
        <title>Draft genome sequence of rust myrtle Austropuccinia psidii MF-1, a brazilian biotype.</title>
        <authorList>
            <person name="Quecine M.C."/>
            <person name="Pachon D.M.R."/>
            <person name="Bonatelli M.L."/>
            <person name="Correr F.H."/>
            <person name="Franceschini L.M."/>
            <person name="Leite T.F."/>
            <person name="Margarido G.R.A."/>
            <person name="Almeida C.A."/>
            <person name="Ferrarezi J.A."/>
            <person name="Labate C.A."/>
        </authorList>
    </citation>
    <scope>NUCLEOTIDE SEQUENCE</scope>
    <source>
        <strain evidence="1">MF-1</strain>
    </source>
</reference>
<dbReference type="OrthoDB" id="3259198at2759"/>
<gene>
    <name evidence="1" type="ORF">O181_022014</name>
</gene>
<dbReference type="EMBL" id="AVOT02006728">
    <property type="protein sequence ID" value="MBW0482299.1"/>
    <property type="molecule type" value="Genomic_DNA"/>
</dbReference>